<dbReference type="InterPro" id="IPR016068">
    <property type="entry name" value="Translin_N"/>
</dbReference>
<dbReference type="GO" id="GO:0016070">
    <property type="term" value="P:RNA metabolic process"/>
    <property type="evidence" value="ECO:0007669"/>
    <property type="project" value="InterPro"/>
</dbReference>
<organism evidence="8 9">
    <name type="scientific">Wallemia ichthyophaga</name>
    <dbReference type="NCBI Taxonomy" id="245174"/>
    <lineage>
        <taxon>Eukaryota</taxon>
        <taxon>Fungi</taxon>
        <taxon>Dikarya</taxon>
        <taxon>Basidiomycota</taxon>
        <taxon>Wallemiomycotina</taxon>
        <taxon>Wallemiomycetes</taxon>
        <taxon>Wallemiales</taxon>
        <taxon>Wallemiaceae</taxon>
        <taxon>Wallemia</taxon>
    </lineage>
</organism>
<keyword evidence="5" id="KW-0694">RNA-binding</keyword>
<evidence type="ECO:0000256" key="5">
    <source>
        <dbReference type="ARBA" id="ARBA00022884"/>
    </source>
</evidence>
<dbReference type="GO" id="GO:0005634">
    <property type="term" value="C:nucleus"/>
    <property type="evidence" value="ECO:0007669"/>
    <property type="project" value="UniProtKB-SubCell"/>
</dbReference>
<reference evidence="8 9" key="1">
    <citation type="submission" date="2019-03" db="EMBL/GenBank/DDBJ databases">
        <title>Sequencing 23 genomes of Wallemia ichthyophaga.</title>
        <authorList>
            <person name="Gostincar C."/>
        </authorList>
    </citation>
    <scope>NUCLEOTIDE SEQUENCE [LARGE SCALE GENOMIC DNA]</scope>
    <source>
        <strain evidence="8 9">EXF-8621</strain>
    </source>
</reference>
<dbReference type="GO" id="GO:0003723">
    <property type="term" value="F:RNA binding"/>
    <property type="evidence" value="ECO:0007669"/>
    <property type="project" value="UniProtKB-KW"/>
</dbReference>
<dbReference type="Pfam" id="PF01997">
    <property type="entry name" value="Translin"/>
    <property type="match status" value="1"/>
</dbReference>
<evidence type="ECO:0000256" key="4">
    <source>
        <dbReference type="ARBA" id="ARBA00022490"/>
    </source>
</evidence>
<evidence type="ECO:0000313" key="9">
    <source>
        <dbReference type="Proteomes" id="UP000306954"/>
    </source>
</evidence>
<dbReference type="Gene3D" id="1.20.58.190">
    <property type="entry name" value="Translin, domain 1"/>
    <property type="match status" value="1"/>
</dbReference>
<evidence type="ECO:0000313" key="8">
    <source>
        <dbReference type="EMBL" id="TIB11568.1"/>
    </source>
</evidence>
<dbReference type="InterPro" id="IPR033956">
    <property type="entry name" value="Translin"/>
</dbReference>
<keyword evidence="6" id="KW-0238">DNA-binding</keyword>
<dbReference type="GO" id="GO:0003697">
    <property type="term" value="F:single-stranded DNA binding"/>
    <property type="evidence" value="ECO:0007669"/>
    <property type="project" value="InterPro"/>
</dbReference>
<dbReference type="CDD" id="cd14819">
    <property type="entry name" value="Translin"/>
    <property type="match status" value="1"/>
</dbReference>
<dbReference type="AlphaFoldDB" id="A0A4T0I3N4"/>
<dbReference type="InterPro" id="IPR036081">
    <property type="entry name" value="Translin_sf"/>
</dbReference>
<dbReference type="InterPro" id="IPR016069">
    <property type="entry name" value="Translin_C"/>
</dbReference>
<name>A0A4T0I3N4_WALIC</name>
<evidence type="ECO:0000256" key="2">
    <source>
        <dbReference type="ARBA" id="ARBA00004496"/>
    </source>
</evidence>
<dbReference type="SUPFAM" id="SSF74784">
    <property type="entry name" value="Translin"/>
    <property type="match status" value="1"/>
</dbReference>
<protein>
    <recommendedName>
        <fullName evidence="10">Translin</fullName>
    </recommendedName>
</protein>
<dbReference type="GO" id="GO:0043565">
    <property type="term" value="F:sequence-specific DNA binding"/>
    <property type="evidence" value="ECO:0007669"/>
    <property type="project" value="InterPro"/>
</dbReference>
<dbReference type="EMBL" id="SPOF01000023">
    <property type="protein sequence ID" value="TIB11568.1"/>
    <property type="molecule type" value="Genomic_DNA"/>
</dbReference>
<accession>A0A4T0I3N4</accession>
<evidence type="ECO:0008006" key="10">
    <source>
        <dbReference type="Google" id="ProtNLM"/>
    </source>
</evidence>
<dbReference type="PANTHER" id="PTHR10741">
    <property type="entry name" value="TRANSLIN AND TRANSLIN ASSOCIATED PROTEIN X"/>
    <property type="match status" value="1"/>
</dbReference>
<dbReference type="OMA" id="DAFHFTI"/>
<dbReference type="Gene3D" id="1.20.58.200">
    <property type="entry name" value="Translin, domain 2"/>
    <property type="match status" value="1"/>
</dbReference>
<keyword evidence="4" id="KW-0963">Cytoplasm</keyword>
<dbReference type="InterPro" id="IPR002848">
    <property type="entry name" value="Translin_fam"/>
</dbReference>
<proteinExistence type="inferred from homology"/>
<sequence length="220" mass="25876">MSNPTKRLHSDSFKEQLKDLNGFIEKDNEYKQSLKDRVAVMDESLHESTAIAQNIHSIKQSEIPQSIIKPMESGLLQYAKDFHQLCSEIEPTDYTKYEHIWNRSLQTFIYLNLLSNYLSHDDIIDYSTIKLMINNDNHLYDYLFALMQLVSELTRLTVNTVILNEFDRPKRISAFIKDVYQALSQLNFKNDALRRKFDALKYDINKVEGVIYDLTLRNLN</sequence>
<dbReference type="GO" id="GO:0005737">
    <property type="term" value="C:cytoplasm"/>
    <property type="evidence" value="ECO:0007669"/>
    <property type="project" value="UniProtKB-SubCell"/>
</dbReference>
<comment type="subcellular location">
    <subcellularLocation>
        <location evidence="2">Cytoplasm</location>
    </subcellularLocation>
    <subcellularLocation>
        <location evidence="1">Nucleus</location>
    </subcellularLocation>
</comment>
<evidence type="ECO:0000256" key="6">
    <source>
        <dbReference type="ARBA" id="ARBA00023125"/>
    </source>
</evidence>
<keyword evidence="7" id="KW-0539">Nucleus</keyword>
<comment type="similarity">
    <text evidence="3">Belongs to the translin family.</text>
</comment>
<evidence type="ECO:0000256" key="1">
    <source>
        <dbReference type="ARBA" id="ARBA00004123"/>
    </source>
</evidence>
<gene>
    <name evidence="8" type="ORF">E3P90_02381</name>
</gene>
<evidence type="ECO:0000256" key="3">
    <source>
        <dbReference type="ARBA" id="ARBA00005902"/>
    </source>
</evidence>
<comment type="caution">
    <text evidence="8">The sequence shown here is derived from an EMBL/GenBank/DDBJ whole genome shotgun (WGS) entry which is preliminary data.</text>
</comment>
<evidence type="ECO:0000256" key="7">
    <source>
        <dbReference type="ARBA" id="ARBA00023242"/>
    </source>
</evidence>
<dbReference type="Proteomes" id="UP000306954">
    <property type="component" value="Unassembled WGS sequence"/>
</dbReference>